<proteinExistence type="predicted"/>
<evidence type="ECO:0000313" key="1">
    <source>
        <dbReference type="EMBL" id="ATL48793.1"/>
    </source>
</evidence>
<reference evidence="1 2" key="1">
    <citation type="submission" date="2017-10" db="EMBL/GenBank/DDBJ databases">
        <title>Paenichitinophaga pekingensis gen. nov., sp. nov., isolated from activated sludge.</title>
        <authorList>
            <person name="Jin D."/>
            <person name="Kong X."/>
            <person name="Deng Y."/>
            <person name="Bai Z."/>
        </authorList>
    </citation>
    <scope>NUCLEOTIDE SEQUENCE [LARGE SCALE GENOMIC DNA]</scope>
    <source>
        <strain evidence="1 2">13</strain>
    </source>
</reference>
<protein>
    <submittedName>
        <fullName evidence="1">Uncharacterized protein</fullName>
    </submittedName>
</protein>
<gene>
    <name evidence="1" type="ORF">COR50_17385</name>
</gene>
<dbReference type="KEGG" id="cbae:COR50_17385"/>
<sequence>MIPEVYKSFIQKIIEKTNDGEVKWESTRNEAYVLRTSAATIEVGQYIDHDAEVGYYYFKFFNIKTKNKAGFRVNHLEDEYSTMERLFAVAAASAANIKDELSSFLDDL</sequence>
<evidence type="ECO:0000313" key="2">
    <source>
        <dbReference type="Proteomes" id="UP000220133"/>
    </source>
</evidence>
<dbReference type="RefSeq" id="WP_098195166.1">
    <property type="nucleotide sequence ID" value="NZ_CP023777.1"/>
</dbReference>
<accession>A0A291QY52</accession>
<dbReference type="EMBL" id="CP023777">
    <property type="protein sequence ID" value="ATL48793.1"/>
    <property type="molecule type" value="Genomic_DNA"/>
</dbReference>
<organism evidence="1 2">
    <name type="scientific">Chitinophaga caeni</name>
    <dbReference type="NCBI Taxonomy" id="2029983"/>
    <lineage>
        <taxon>Bacteria</taxon>
        <taxon>Pseudomonadati</taxon>
        <taxon>Bacteroidota</taxon>
        <taxon>Chitinophagia</taxon>
        <taxon>Chitinophagales</taxon>
        <taxon>Chitinophagaceae</taxon>
        <taxon>Chitinophaga</taxon>
    </lineage>
</organism>
<dbReference type="AlphaFoldDB" id="A0A291QY52"/>
<dbReference type="Proteomes" id="UP000220133">
    <property type="component" value="Chromosome"/>
</dbReference>
<name>A0A291QY52_9BACT</name>
<keyword evidence="2" id="KW-1185">Reference proteome</keyword>
<dbReference type="OrthoDB" id="1495406at2"/>